<evidence type="ECO:0000313" key="2">
    <source>
        <dbReference type="Proteomes" id="UP000627292"/>
    </source>
</evidence>
<reference evidence="1" key="2">
    <citation type="submission" date="2020-09" db="EMBL/GenBank/DDBJ databases">
        <authorList>
            <person name="Sun Q."/>
            <person name="Zhou Y."/>
        </authorList>
    </citation>
    <scope>NUCLEOTIDE SEQUENCE</scope>
    <source>
        <strain evidence="1">CGMCC 1.15290</strain>
    </source>
</reference>
<evidence type="ECO:0000313" key="1">
    <source>
        <dbReference type="EMBL" id="GGH70531.1"/>
    </source>
</evidence>
<protein>
    <submittedName>
        <fullName evidence="1">Uncharacterized protein</fullName>
    </submittedName>
</protein>
<gene>
    <name evidence="1" type="ORF">GCM10011379_28910</name>
</gene>
<dbReference type="EMBL" id="BMIB01000003">
    <property type="protein sequence ID" value="GGH70531.1"/>
    <property type="molecule type" value="Genomic_DNA"/>
</dbReference>
<name>A0A917IYL5_9BACT</name>
<reference evidence="1" key="1">
    <citation type="journal article" date="2014" name="Int. J. Syst. Evol. Microbiol.">
        <title>Complete genome sequence of Corynebacterium casei LMG S-19264T (=DSM 44701T), isolated from a smear-ripened cheese.</title>
        <authorList>
            <consortium name="US DOE Joint Genome Institute (JGI-PGF)"/>
            <person name="Walter F."/>
            <person name="Albersmeier A."/>
            <person name="Kalinowski J."/>
            <person name="Ruckert C."/>
        </authorList>
    </citation>
    <scope>NUCLEOTIDE SEQUENCE</scope>
    <source>
        <strain evidence="1">CGMCC 1.15290</strain>
    </source>
</reference>
<proteinExistence type="predicted"/>
<comment type="caution">
    <text evidence="1">The sequence shown here is derived from an EMBL/GenBank/DDBJ whole genome shotgun (WGS) entry which is preliminary data.</text>
</comment>
<dbReference type="AlphaFoldDB" id="A0A917IYL5"/>
<sequence length="72" mass="8136">MHKGDVWKYGTTVKKIRQTRYSQKELAGIVAGLDYDVEFRGGSDAVLLIEKMKIISYVLTYGTLPPGNKMVR</sequence>
<keyword evidence="2" id="KW-1185">Reference proteome</keyword>
<accession>A0A917IYL5</accession>
<dbReference type="Proteomes" id="UP000627292">
    <property type="component" value="Unassembled WGS sequence"/>
</dbReference>
<organism evidence="1 2">
    <name type="scientific">Filimonas zeae</name>
    <dbReference type="NCBI Taxonomy" id="1737353"/>
    <lineage>
        <taxon>Bacteria</taxon>
        <taxon>Pseudomonadati</taxon>
        <taxon>Bacteroidota</taxon>
        <taxon>Chitinophagia</taxon>
        <taxon>Chitinophagales</taxon>
        <taxon>Chitinophagaceae</taxon>
        <taxon>Filimonas</taxon>
    </lineage>
</organism>